<evidence type="ECO:0000313" key="2">
    <source>
        <dbReference type="Proteomes" id="UP001317629"/>
    </source>
</evidence>
<evidence type="ECO:0008006" key="3">
    <source>
        <dbReference type="Google" id="ProtNLM"/>
    </source>
</evidence>
<gene>
    <name evidence="1" type="ORF">SS37A_17280</name>
</gene>
<accession>A0ABM8E8I0</accession>
<proteinExistence type="predicted"/>
<protein>
    <recommendedName>
        <fullName evidence="3">DUF4189 domain-containing protein</fullName>
    </recommendedName>
</protein>
<reference evidence="1 2" key="1">
    <citation type="journal article" date="2023" name="Int. J. Syst. Evol. Microbiol.">
        <title>Methylocystis iwaonis sp. nov., a type II methane-oxidizing bacterium from surface soil of a rice paddy field in Japan, and emended description of the genus Methylocystis (ex Whittenbury et al. 1970) Bowman et al. 1993.</title>
        <authorList>
            <person name="Kaise H."/>
            <person name="Sawadogo J.B."/>
            <person name="Alam M.S."/>
            <person name="Ueno C."/>
            <person name="Dianou D."/>
            <person name="Shinjo R."/>
            <person name="Asakawa S."/>
        </authorList>
    </citation>
    <scope>NUCLEOTIDE SEQUENCE [LARGE SCALE GENOMIC DNA]</scope>
    <source>
        <strain evidence="1 2">SS37A-Re</strain>
    </source>
</reference>
<sequence length="150" mass="16065">MNGGFTFWPVFSSYDRAAIRQFREGAMKKYVLAGIFAATMIAPAAAKGGMQTWILVCAKSLAQSECNLTTASRWYHLPAPQPGGSSPAIKAARAKVGQDLEAGFYVAQEQFPAGVSMGERGKVFKACDAEPATPADAQEAEWARRGACLR</sequence>
<name>A0ABM8E8I0_9HYPH</name>
<keyword evidence="2" id="KW-1185">Reference proteome</keyword>
<dbReference type="Proteomes" id="UP001317629">
    <property type="component" value="Chromosome"/>
</dbReference>
<dbReference type="EMBL" id="AP027142">
    <property type="protein sequence ID" value="BDV34199.1"/>
    <property type="molecule type" value="Genomic_DNA"/>
</dbReference>
<evidence type="ECO:0000313" key="1">
    <source>
        <dbReference type="EMBL" id="BDV34199.1"/>
    </source>
</evidence>
<organism evidence="1 2">
    <name type="scientific">Methylocystis iwaonis</name>
    <dbReference type="NCBI Taxonomy" id="2885079"/>
    <lineage>
        <taxon>Bacteria</taxon>
        <taxon>Pseudomonadati</taxon>
        <taxon>Pseudomonadota</taxon>
        <taxon>Alphaproteobacteria</taxon>
        <taxon>Hyphomicrobiales</taxon>
        <taxon>Methylocystaceae</taxon>
        <taxon>Methylocystis</taxon>
    </lineage>
</organism>